<evidence type="ECO:0000313" key="2">
    <source>
        <dbReference type="EMBL" id="SEA32705.1"/>
    </source>
</evidence>
<evidence type="ECO:0000256" key="1">
    <source>
        <dbReference type="SAM" id="Phobius"/>
    </source>
</evidence>
<dbReference type="RefSeq" id="WP_092134188.1">
    <property type="nucleotide sequence ID" value="NZ_FNQK01000010.1"/>
</dbReference>
<accession>A0A1H4A9P6</accession>
<dbReference type="SUPFAM" id="SSF53300">
    <property type="entry name" value="vWA-like"/>
    <property type="match status" value="1"/>
</dbReference>
<dbReference type="PANTHER" id="PTHR37947">
    <property type="entry name" value="BLL2462 PROTEIN"/>
    <property type="match status" value="1"/>
</dbReference>
<feature type="transmembrane region" description="Helical" evidence="1">
    <location>
        <begin position="6"/>
        <end position="24"/>
    </location>
</feature>
<feature type="transmembrane region" description="Helical" evidence="1">
    <location>
        <begin position="36"/>
        <end position="54"/>
    </location>
</feature>
<keyword evidence="1" id="KW-1133">Transmembrane helix</keyword>
<proteinExistence type="predicted"/>
<organism evidence="2 3">
    <name type="scientific">Bizionia paragorgiae</name>
    <dbReference type="NCBI Taxonomy" id="283786"/>
    <lineage>
        <taxon>Bacteria</taxon>
        <taxon>Pseudomonadati</taxon>
        <taxon>Bacteroidota</taxon>
        <taxon>Flavobacteriia</taxon>
        <taxon>Flavobacteriales</taxon>
        <taxon>Flavobacteriaceae</taxon>
        <taxon>Bizionia</taxon>
    </lineage>
</organism>
<dbReference type="STRING" id="283786.SAMN04487990_11071"/>
<protein>
    <submittedName>
        <fullName evidence="2">Uncharacterized protein</fullName>
    </submittedName>
</protein>
<keyword evidence="3" id="KW-1185">Reference proteome</keyword>
<name>A0A1H4A9P6_BIZPA</name>
<evidence type="ECO:0000313" key="3">
    <source>
        <dbReference type="Proteomes" id="UP000198846"/>
    </source>
</evidence>
<dbReference type="EMBL" id="FNQK01000010">
    <property type="protein sequence ID" value="SEA32705.1"/>
    <property type="molecule type" value="Genomic_DNA"/>
</dbReference>
<sequence length="673" mass="76690">MSYPTLLYIILAGIAALLIALFQYKFKTKSAANKTALFVVLRTITFFAVFLLLINPEFEQLTISTEKPNLVVAVDNSNSIKHLNNDDKILEILESLKENNAIYDKFNVDIFSFGNTLQPLDTLDFKENQTNIAAAFNSLNQVYKNTLSPTIIITDGNQTYGSDYSYAAKAYNQEIYPIVIGDTTSYTDLNLTQLNVNRYAFLKNKFPVEAIAVYTGKDPITTTFQITQGKAIIYSKQLTFSETKTSEIINLTLPAHSVGVQSYTATIRPIDIEKNTTNNSRNFAVEVIDQKTNVALVSSILHPDLGVLKKSIETNEQRTATILKPHELLGKLNDYQMVIAYQPNSKFTQLFAEIETLNKNKFVITGTKTDWNFLNTQSPHYKQEVTSQTEDYQAHLNTSYSSFIVEDLDFESLPPLSSPFGAPEFSIPIEPLLYKTVGNFKTNEPLLATFEVGGNREAILFGEHLWKWRAQNYLNTESFSEFDNFIGKLVQYLSSNKRKNRLEIEYKSFYQGNTNVTIKAQYFNKNYEFDKSETLMLTVKDETNTVVKTLPFLLKNNGFEADLSDLPAGSYQFSVQTKLENISKSGAFQILEYNVEQQFYSANASKLDYIATQRYFATNYQELFTNLLENSNYKPIQKSNKNTVPLIDWKYLLALIVLSLSIEWFLRKYKGLI</sequence>
<reference evidence="2 3" key="1">
    <citation type="submission" date="2016-10" db="EMBL/GenBank/DDBJ databases">
        <authorList>
            <person name="de Groot N.N."/>
        </authorList>
    </citation>
    <scope>NUCLEOTIDE SEQUENCE [LARGE SCALE GENOMIC DNA]</scope>
    <source>
        <strain evidence="2 3">DSM 23842</strain>
    </source>
</reference>
<keyword evidence="1" id="KW-0812">Transmembrane</keyword>
<gene>
    <name evidence="2" type="ORF">SAMN04487990_11071</name>
</gene>
<dbReference type="AlphaFoldDB" id="A0A1H4A9P6"/>
<keyword evidence="1" id="KW-0472">Membrane</keyword>
<dbReference type="InterPro" id="IPR036465">
    <property type="entry name" value="vWFA_dom_sf"/>
</dbReference>
<dbReference type="Proteomes" id="UP000198846">
    <property type="component" value="Unassembled WGS sequence"/>
</dbReference>
<dbReference type="PANTHER" id="PTHR37947:SF1">
    <property type="entry name" value="BLL2462 PROTEIN"/>
    <property type="match status" value="1"/>
</dbReference>
<dbReference type="OrthoDB" id="9763076at2"/>